<dbReference type="HOGENOM" id="CLU_1832454_0_0_0"/>
<dbReference type="EMBL" id="CP002353">
    <property type="protein sequence ID" value="ADV62562.1"/>
    <property type="molecule type" value="Genomic_DNA"/>
</dbReference>
<evidence type="ECO:0000313" key="3">
    <source>
        <dbReference type="Proteomes" id="UP000008631"/>
    </source>
</evidence>
<proteinExistence type="predicted"/>
<reference evidence="2 3" key="2">
    <citation type="journal article" date="2011" name="Stand. Genomic Sci.">
        <title>Complete genome sequence of Isosphaera pallida type strain (IS1B).</title>
        <authorList>
            <consortium name="US DOE Joint Genome Institute (JGI-PGF)"/>
            <person name="Goker M."/>
            <person name="Cleland D."/>
            <person name="Saunders E."/>
            <person name="Lapidus A."/>
            <person name="Nolan M."/>
            <person name="Lucas S."/>
            <person name="Hammon N."/>
            <person name="Deshpande S."/>
            <person name="Cheng J.F."/>
            <person name="Tapia R."/>
            <person name="Han C."/>
            <person name="Goodwin L."/>
            <person name="Pitluck S."/>
            <person name="Liolios K."/>
            <person name="Pagani I."/>
            <person name="Ivanova N."/>
            <person name="Mavromatis K."/>
            <person name="Pati A."/>
            <person name="Chen A."/>
            <person name="Palaniappan K."/>
            <person name="Land M."/>
            <person name="Hauser L."/>
            <person name="Chang Y.J."/>
            <person name="Jeffries C.D."/>
            <person name="Detter J.C."/>
            <person name="Beck B."/>
            <person name="Woyke T."/>
            <person name="Bristow J."/>
            <person name="Eisen J.A."/>
            <person name="Markowitz V."/>
            <person name="Hugenholtz P."/>
            <person name="Kyrpides N.C."/>
            <person name="Klenk H.P."/>
        </authorList>
    </citation>
    <scope>NUCLEOTIDE SEQUENCE [LARGE SCALE GENOMIC DNA]</scope>
    <source>
        <strain evidence="3">ATCC 43644 / DSM 9630 / IS1B</strain>
    </source>
</reference>
<dbReference type="AlphaFoldDB" id="E8R343"/>
<dbReference type="STRING" id="575540.Isop_1982"/>
<organism evidence="2 3">
    <name type="scientific">Isosphaera pallida (strain ATCC 43644 / DSM 9630 / IS1B)</name>
    <dbReference type="NCBI Taxonomy" id="575540"/>
    <lineage>
        <taxon>Bacteria</taxon>
        <taxon>Pseudomonadati</taxon>
        <taxon>Planctomycetota</taxon>
        <taxon>Planctomycetia</taxon>
        <taxon>Isosphaerales</taxon>
        <taxon>Isosphaeraceae</taxon>
        <taxon>Isosphaera</taxon>
    </lineage>
</organism>
<feature type="region of interest" description="Disordered" evidence="1">
    <location>
        <begin position="108"/>
        <end position="140"/>
    </location>
</feature>
<protein>
    <submittedName>
        <fullName evidence="2">Uncharacterized protein</fullName>
    </submittedName>
</protein>
<evidence type="ECO:0000256" key="1">
    <source>
        <dbReference type="SAM" id="MobiDB-lite"/>
    </source>
</evidence>
<accession>E8R343</accession>
<dbReference type="RefSeq" id="WP_013564850.1">
    <property type="nucleotide sequence ID" value="NC_014962.1"/>
</dbReference>
<dbReference type="KEGG" id="ipa:Isop_1982"/>
<sequence length="140" mass="14630">MSISLSNSSGPSPLSGSSGPITVHTSALGAIVTGAAALVDPNQFLAMLAVGLGLFASFYERIRKSRDQGFETLAIHLRQELETQSRLFDRLSVLCDAQARLLDHLDTTNLPQEGEPASAPIVAPFSVPDASSSSSACSKS</sequence>
<keyword evidence="3" id="KW-1185">Reference proteome</keyword>
<dbReference type="Proteomes" id="UP000008631">
    <property type="component" value="Chromosome"/>
</dbReference>
<gene>
    <name evidence="2" type="ordered locus">Isop_1982</name>
</gene>
<reference key="1">
    <citation type="submission" date="2010-11" db="EMBL/GenBank/DDBJ databases">
        <title>The complete sequence of chromosome of Isophaera pallida ATCC 43644.</title>
        <authorList>
            <consortium name="US DOE Joint Genome Institute (JGI-PGF)"/>
            <person name="Lucas S."/>
            <person name="Copeland A."/>
            <person name="Lapidus A."/>
            <person name="Bruce D."/>
            <person name="Goodwin L."/>
            <person name="Pitluck S."/>
            <person name="Kyrpides N."/>
            <person name="Mavromatis K."/>
            <person name="Pagani I."/>
            <person name="Ivanova N."/>
            <person name="Saunders E."/>
            <person name="Brettin T."/>
            <person name="Detter J.C."/>
            <person name="Han C."/>
            <person name="Tapia R."/>
            <person name="Land M."/>
            <person name="Hauser L."/>
            <person name="Markowitz V."/>
            <person name="Cheng J.-F."/>
            <person name="Hugenholtz P."/>
            <person name="Woyke T."/>
            <person name="Wu D."/>
            <person name="Eisen J.A."/>
        </authorList>
    </citation>
    <scope>NUCLEOTIDE SEQUENCE</scope>
    <source>
        <strain>ATCC 43644</strain>
    </source>
</reference>
<feature type="compositionally biased region" description="Low complexity" evidence="1">
    <location>
        <begin position="130"/>
        <end position="140"/>
    </location>
</feature>
<dbReference type="InParanoid" id="E8R343"/>
<name>E8R343_ISOPI</name>
<evidence type="ECO:0000313" key="2">
    <source>
        <dbReference type="EMBL" id="ADV62562.1"/>
    </source>
</evidence>